<dbReference type="Gene3D" id="3.40.50.720">
    <property type="entry name" value="NAD(P)-binding Rossmann-like Domain"/>
    <property type="match status" value="1"/>
</dbReference>
<comment type="caution">
    <text evidence="1">The sequence shown here is derived from an EMBL/GenBank/DDBJ whole genome shotgun (WGS) entry which is preliminary data.</text>
</comment>
<sequence>MKWMIYGANGYTGELIAREAARRGLKPVLAGRSREKIELLARELGLEARGFGLD</sequence>
<evidence type="ECO:0008006" key="2">
    <source>
        <dbReference type="Google" id="ProtNLM"/>
    </source>
</evidence>
<protein>
    <recommendedName>
        <fullName evidence="2">Saccharopine dehydrogenase NADP binding domain-containing protein</fullName>
    </recommendedName>
</protein>
<reference evidence="1" key="1">
    <citation type="journal article" date="2014" name="Front. Microbiol.">
        <title>High frequency of phylogenetically diverse reductive dehalogenase-homologous genes in deep subseafloor sedimentary metagenomes.</title>
        <authorList>
            <person name="Kawai M."/>
            <person name="Futagami T."/>
            <person name="Toyoda A."/>
            <person name="Takaki Y."/>
            <person name="Nishi S."/>
            <person name="Hori S."/>
            <person name="Arai W."/>
            <person name="Tsubouchi T."/>
            <person name="Morono Y."/>
            <person name="Uchiyama I."/>
            <person name="Ito T."/>
            <person name="Fujiyama A."/>
            <person name="Inagaki F."/>
            <person name="Takami H."/>
        </authorList>
    </citation>
    <scope>NUCLEOTIDE SEQUENCE</scope>
    <source>
        <strain evidence="1">Expedition CK06-06</strain>
    </source>
</reference>
<dbReference type="AlphaFoldDB" id="X1E680"/>
<dbReference type="EMBL" id="BARU01005192">
    <property type="protein sequence ID" value="GAH28047.1"/>
    <property type="molecule type" value="Genomic_DNA"/>
</dbReference>
<evidence type="ECO:0000313" key="1">
    <source>
        <dbReference type="EMBL" id="GAH28047.1"/>
    </source>
</evidence>
<dbReference type="SUPFAM" id="SSF51735">
    <property type="entry name" value="NAD(P)-binding Rossmann-fold domains"/>
    <property type="match status" value="1"/>
</dbReference>
<dbReference type="PANTHER" id="PTHR43781">
    <property type="entry name" value="SACCHAROPINE DEHYDROGENASE"/>
    <property type="match status" value="1"/>
</dbReference>
<dbReference type="PANTHER" id="PTHR43781:SF1">
    <property type="entry name" value="SACCHAROPINE DEHYDROGENASE"/>
    <property type="match status" value="1"/>
</dbReference>
<name>X1E680_9ZZZZ</name>
<dbReference type="InterPro" id="IPR036291">
    <property type="entry name" value="NAD(P)-bd_dom_sf"/>
</dbReference>
<organism evidence="1">
    <name type="scientific">marine sediment metagenome</name>
    <dbReference type="NCBI Taxonomy" id="412755"/>
    <lineage>
        <taxon>unclassified sequences</taxon>
        <taxon>metagenomes</taxon>
        <taxon>ecological metagenomes</taxon>
    </lineage>
</organism>
<gene>
    <name evidence="1" type="ORF">S03H2_10049</name>
</gene>
<feature type="non-terminal residue" evidence="1">
    <location>
        <position position="54"/>
    </location>
</feature>
<proteinExistence type="predicted"/>
<accession>X1E680</accession>